<dbReference type="Gene3D" id="2.60.40.10">
    <property type="entry name" value="Immunoglobulins"/>
    <property type="match status" value="1"/>
</dbReference>
<feature type="domain" description="Long Rib" evidence="3">
    <location>
        <begin position="21"/>
        <end position="117"/>
    </location>
</feature>
<accession>A0ABT7FYH0</accession>
<dbReference type="InterPro" id="IPR041498">
    <property type="entry name" value="Big_6"/>
</dbReference>
<name>A0ABT7FYH0_9CORY</name>
<dbReference type="EMBL" id="JASNUQ010000022">
    <property type="protein sequence ID" value="MDK4291049.1"/>
    <property type="molecule type" value="Genomic_DNA"/>
</dbReference>
<dbReference type="InterPro" id="IPR013783">
    <property type="entry name" value="Ig-like_fold"/>
</dbReference>
<evidence type="ECO:0000313" key="5">
    <source>
        <dbReference type="Proteomes" id="UP001239759"/>
    </source>
</evidence>
<feature type="compositionally biased region" description="Polar residues" evidence="1">
    <location>
        <begin position="1"/>
        <end position="11"/>
    </location>
</feature>
<dbReference type="InterPro" id="IPR044055">
    <property type="entry name" value="RibLong"/>
</dbReference>
<feature type="non-terminal residue" evidence="4">
    <location>
        <position position="1"/>
    </location>
</feature>
<gene>
    <name evidence="4" type="ORF">QPX23_10055</name>
</gene>
<evidence type="ECO:0000259" key="2">
    <source>
        <dbReference type="Pfam" id="PF17936"/>
    </source>
</evidence>
<evidence type="ECO:0000313" key="4">
    <source>
        <dbReference type="EMBL" id="MDK4291049.1"/>
    </source>
</evidence>
<evidence type="ECO:0000256" key="1">
    <source>
        <dbReference type="SAM" id="MobiDB-lite"/>
    </source>
</evidence>
<feature type="region of interest" description="Disordered" evidence="1">
    <location>
        <begin position="1"/>
        <end position="51"/>
    </location>
</feature>
<dbReference type="Pfam" id="PF17936">
    <property type="entry name" value="Big_6"/>
    <property type="match status" value="1"/>
</dbReference>
<sequence length="685" mass="73103">YQDGSSDSTNVVFKPAAKKTAEQVEPEWKDTNLPDDGSRVNVPNTGDEIPHDTDVDLLVGYGEHNKGEQDWTVRLEEDGSITVIPGGDAAPEDSIEVHVELTYADGSTETKTFIVKVPLTFEGFFPENLGEPDYPNSEGSDRPNTPNTTHGEFGPITGEDSGDITAGDVFDQADRFDPEWNDTDTPEDGSAVTVNNTGDDLPNGATVELGWGHGLHNKGTQDWDVELEENGDITVTPGADAEHGDSVLVQAVITYADGSTETKEFIVQVPVSGEEYVPGNFGEYGPMLQSEETELTAEEAFGQAEMIEPNWADTSTPEDGSPVTVKNTGDALPHGTKVDLGWGHGTHNKGTQDWDVDLEENGDITVKPGADAQPGDSIQVEVEITYPDGTKETKSFVTQVPVSGEEFVPGNFGELPVLTGDDKDDLTAGDVFTEAPTVNPVNPGDNTITGTGKPGATITVTGPNGFSTTTKVNENGKWSIDVPGGATPESQYIASQKDGDKAESDQVIVTVGKGDPEPVNPGLSSGSSNFDIPRHLQCAVFAGGVTAIPLILLSPLHNMYELVMNPHLAGLREQFNREIHAIDQQVRRSMGPEGRAALDVLDHINGRLHQFNQQLGQFAHENRHIGLAAAAIAVAGLSYQHCMNTQANQSSSATGSSVDLSSSSSEQQTESRGIVGWFQGLFNRK</sequence>
<dbReference type="RefSeq" id="WP_284587969.1">
    <property type="nucleotide sequence ID" value="NZ_JASNUQ010000022.1"/>
</dbReference>
<reference evidence="4 5" key="1">
    <citation type="submission" date="2023-05" db="EMBL/GenBank/DDBJ databases">
        <title>Metabolic capabilities are highly conserved among human nasal-associated Corynebacterium species in pangenomic analyses.</title>
        <authorList>
            <person name="Tran T.H."/>
            <person name="Roberts A.Q."/>
            <person name="Escapa I.F."/>
            <person name="Gao W."/>
            <person name="Conlan S."/>
            <person name="Kong H."/>
            <person name="Segre J.A."/>
            <person name="Kelly M.S."/>
            <person name="Lemon K.P."/>
        </authorList>
    </citation>
    <scope>NUCLEOTIDE SEQUENCE [LARGE SCALE GENOMIC DNA]</scope>
    <source>
        <strain evidence="4 5">KPL3772</strain>
    </source>
</reference>
<feature type="compositionally biased region" description="Low complexity" evidence="1">
    <location>
        <begin position="650"/>
        <end position="665"/>
    </location>
</feature>
<keyword evidence="5" id="KW-1185">Reference proteome</keyword>
<feature type="domain" description="Long Rib" evidence="3">
    <location>
        <begin position="173"/>
        <end position="269"/>
    </location>
</feature>
<feature type="compositionally biased region" description="Basic and acidic residues" evidence="1">
    <location>
        <begin position="19"/>
        <end position="38"/>
    </location>
</feature>
<feature type="domain" description="Long Rib" evidence="3">
    <location>
        <begin position="305"/>
        <end position="400"/>
    </location>
</feature>
<feature type="domain" description="Bacterial Ig" evidence="2">
    <location>
        <begin position="434"/>
        <end position="511"/>
    </location>
</feature>
<comment type="caution">
    <text evidence="4">The sequence shown here is derived from an EMBL/GenBank/DDBJ whole genome shotgun (WGS) entry which is preliminary data.</text>
</comment>
<dbReference type="Proteomes" id="UP001239759">
    <property type="component" value="Unassembled WGS sequence"/>
</dbReference>
<proteinExistence type="predicted"/>
<protein>
    <submittedName>
        <fullName evidence="4">YPDG domain-containing protein</fullName>
    </submittedName>
</protein>
<feature type="region of interest" description="Disordered" evidence="1">
    <location>
        <begin position="126"/>
        <end position="165"/>
    </location>
</feature>
<dbReference type="Pfam" id="PF18957">
    <property type="entry name" value="RibLong"/>
    <property type="match status" value="3"/>
</dbReference>
<feature type="region of interest" description="Disordered" evidence="1">
    <location>
        <begin position="648"/>
        <end position="667"/>
    </location>
</feature>
<dbReference type="NCBIfam" id="NF038186">
    <property type="entry name" value="YPDG_rpt"/>
    <property type="match status" value="3"/>
</dbReference>
<feature type="region of interest" description="Disordered" evidence="1">
    <location>
        <begin position="435"/>
        <end position="464"/>
    </location>
</feature>
<evidence type="ECO:0000259" key="3">
    <source>
        <dbReference type="Pfam" id="PF18957"/>
    </source>
</evidence>
<organism evidence="4 5">
    <name type="scientific">Corynebacterium pseudodiphtheriticum</name>
    <dbReference type="NCBI Taxonomy" id="37637"/>
    <lineage>
        <taxon>Bacteria</taxon>
        <taxon>Bacillati</taxon>
        <taxon>Actinomycetota</taxon>
        <taxon>Actinomycetes</taxon>
        <taxon>Mycobacteriales</taxon>
        <taxon>Corynebacteriaceae</taxon>
        <taxon>Corynebacterium</taxon>
    </lineage>
</organism>